<name>A0ABP7DUR3_9GAMM</name>
<organism evidence="1 2">
    <name type="scientific">Oceanisphaera sediminis</name>
    <dbReference type="NCBI Taxonomy" id="981381"/>
    <lineage>
        <taxon>Bacteria</taxon>
        <taxon>Pseudomonadati</taxon>
        <taxon>Pseudomonadota</taxon>
        <taxon>Gammaproteobacteria</taxon>
        <taxon>Aeromonadales</taxon>
        <taxon>Aeromonadaceae</taxon>
        <taxon>Oceanisphaera</taxon>
    </lineage>
</organism>
<dbReference type="EMBL" id="BAABDS010000024">
    <property type="protein sequence ID" value="GAA3708295.1"/>
    <property type="molecule type" value="Genomic_DNA"/>
</dbReference>
<evidence type="ECO:0000313" key="2">
    <source>
        <dbReference type="Proteomes" id="UP001501479"/>
    </source>
</evidence>
<comment type="caution">
    <text evidence="1">The sequence shown here is derived from an EMBL/GenBank/DDBJ whole genome shotgun (WGS) entry which is preliminary data.</text>
</comment>
<protein>
    <submittedName>
        <fullName evidence="1">Uncharacterized protein</fullName>
    </submittedName>
</protein>
<gene>
    <name evidence="1" type="ORF">GCM10022421_14090</name>
</gene>
<dbReference type="Proteomes" id="UP001501479">
    <property type="component" value="Unassembled WGS sequence"/>
</dbReference>
<reference evidence="2" key="1">
    <citation type="journal article" date="2019" name="Int. J. Syst. Evol. Microbiol.">
        <title>The Global Catalogue of Microorganisms (GCM) 10K type strain sequencing project: providing services to taxonomists for standard genome sequencing and annotation.</title>
        <authorList>
            <consortium name="The Broad Institute Genomics Platform"/>
            <consortium name="The Broad Institute Genome Sequencing Center for Infectious Disease"/>
            <person name="Wu L."/>
            <person name="Ma J."/>
        </authorList>
    </citation>
    <scope>NUCLEOTIDE SEQUENCE [LARGE SCALE GENOMIC DNA]</scope>
    <source>
        <strain evidence="2">JCM 17329</strain>
    </source>
</reference>
<sequence>MALFRFSPAKKPARGGKMIFPAPRKKAKVIKPRPITSKVDKDLFTANLIAAARIMKVSFGN</sequence>
<accession>A0ABP7DUR3</accession>
<proteinExistence type="predicted"/>
<evidence type="ECO:0000313" key="1">
    <source>
        <dbReference type="EMBL" id="GAA3708295.1"/>
    </source>
</evidence>
<keyword evidence="2" id="KW-1185">Reference proteome</keyword>